<comment type="cofactor">
    <cofactor evidence="1">
        <name>Ca(2+)</name>
        <dbReference type="ChEBI" id="CHEBI:29108"/>
    </cofactor>
</comment>
<evidence type="ECO:0000256" key="9">
    <source>
        <dbReference type="ARBA" id="ARBA00023002"/>
    </source>
</evidence>
<comment type="similarity">
    <text evidence="3">Belongs to the bacterial PQQ dehydrogenase family.</text>
</comment>
<dbReference type="PROSITE" id="PS51257">
    <property type="entry name" value="PROKAR_LIPOPROTEIN"/>
    <property type="match status" value="1"/>
</dbReference>
<keyword evidence="7" id="KW-0106">Calcium</keyword>
<comment type="caution">
    <text evidence="14">The sequence shown here is derived from an EMBL/GenBank/DDBJ whole genome shotgun (WGS) entry which is preliminary data.</text>
</comment>
<dbReference type="PANTHER" id="PTHR32303">
    <property type="entry name" value="QUINOPROTEIN ALCOHOL DEHYDROGENASE (CYTOCHROME C)"/>
    <property type="match status" value="1"/>
</dbReference>
<comment type="cofactor">
    <cofactor evidence="2">
        <name>pyrroloquinoline quinone</name>
        <dbReference type="ChEBI" id="CHEBI:58442"/>
    </cofactor>
</comment>
<reference evidence="14 15" key="1">
    <citation type="submission" date="2021-05" db="EMBL/GenBank/DDBJ databases">
        <title>A Polyphasic approach of four new species of the genus Ohtaekwangia: Ohtaekwangia histidinii sp. nov., Ohtaekwangia cretensis sp. nov., Ohtaekwangia indiensis sp. nov., Ohtaekwangia reichenbachii sp. nov. from diverse environment.</title>
        <authorList>
            <person name="Octaviana S."/>
        </authorList>
    </citation>
    <scope>NUCLEOTIDE SEQUENCE [LARGE SCALE GENOMIC DNA]</scope>
    <source>
        <strain evidence="14 15">PWU20</strain>
    </source>
</reference>
<evidence type="ECO:0000256" key="4">
    <source>
        <dbReference type="ARBA" id="ARBA00022617"/>
    </source>
</evidence>
<dbReference type="Gene3D" id="1.10.760.10">
    <property type="entry name" value="Cytochrome c-like domain"/>
    <property type="match status" value="1"/>
</dbReference>
<organism evidence="14 15">
    <name type="scientific">Chryseosolibacter indicus</name>
    <dbReference type="NCBI Taxonomy" id="2782351"/>
    <lineage>
        <taxon>Bacteria</taxon>
        <taxon>Pseudomonadati</taxon>
        <taxon>Bacteroidota</taxon>
        <taxon>Cytophagia</taxon>
        <taxon>Cytophagales</taxon>
        <taxon>Chryseotaleaceae</taxon>
        <taxon>Chryseosolibacter</taxon>
    </lineage>
</organism>
<name>A0ABS5VRI2_9BACT</name>
<keyword evidence="11" id="KW-1015">Disulfide bond</keyword>
<keyword evidence="10 12" id="KW-0408">Iron</keyword>
<proteinExistence type="inferred from homology"/>
<evidence type="ECO:0000256" key="7">
    <source>
        <dbReference type="ARBA" id="ARBA00022837"/>
    </source>
</evidence>
<evidence type="ECO:0000256" key="2">
    <source>
        <dbReference type="ARBA" id="ARBA00001931"/>
    </source>
</evidence>
<evidence type="ECO:0000256" key="3">
    <source>
        <dbReference type="ARBA" id="ARBA00008156"/>
    </source>
</evidence>
<keyword evidence="8" id="KW-0634">PQQ</keyword>
<accession>A0ABS5VRI2</accession>
<keyword evidence="15" id="KW-1185">Reference proteome</keyword>
<dbReference type="NCBIfam" id="TIGR03075">
    <property type="entry name" value="PQQ_enz_alc_DH"/>
    <property type="match status" value="1"/>
</dbReference>
<dbReference type="SMART" id="SM00564">
    <property type="entry name" value="PQQ"/>
    <property type="match status" value="5"/>
</dbReference>
<feature type="domain" description="Cytochrome c" evidence="13">
    <location>
        <begin position="617"/>
        <end position="696"/>
    </location>
</feature>
<dbReference type="Pfam" id="PF13442">
    <property type="entry name" value="Cytochrome_CBB3"/>
    <property type="match status" value="1"/>
</dbReference>
<dbReference type="SUPFAM" id="SSF46626">
    <property type="entry name" value="Cytochrome c"/>
    <property type="match status" value="1"/>
</dbReference>
<dbReference type="InterPro" id="IPR036909">
    <property type="entry name" value="Cyt_c-like_dom_sf"/>
</dbReference>
<dbReference type="PROSITE" id="PS00364">
    <property type="entry name" value="BACTERIAL_PQQ_2"/>
    <property type="match status" value="1"/>
</dbReference>
<dbReference type="InterPro" id="IPR001479">
    <property type="entry name" value="Quinoprotein_DH_CS"/>
</dbReference>
<dbReference type="SUPFAM" id="SSF50998">
    <property type="entry name" value="Quinoprotein alcohol dehydrogenase-like"/>
    <property type="match status" value="1"/>
</dbReference>
<keyword evidence="6" id="KW-0732">Signal</keyword>
<dbReference type="CDD" id="cd10279">
    <property type="entry name" value="PQQ_ADH_II"/>
    <property type="match status" value="1"/>
</dbReference>
<keyword evidence="5 12" id="KW-0479">Metal-binding</keyword>
<evidence type="ECO:0000313" key="15">
    <source>
        <dbReference type="Proteomes" id="UP000772618"/>
    </source>
</evidence>
<dbReference type="InterPro" id="IPR018391">
    <property type="entry name" value="PQQ_b-propeller_rpt"/>
</dbReference>
<dbReference type="InterPro" id="IPR011047">
    <property type="entry name" value="Quinoprotein_ADH-like_sf"/>
</dbReference>
<dbReference type="InterPro" id="IPR002372">
    <property type="entry name" value="PQQ_rpt_dom"/>
</dbReference>
<sequence>MKKPCIVIACIAVLFGCNLRQQPAGDVNIERIIQADEEPENWMSLGRNFMQHHHSPLSQINKDNIKSLGFAWQYETNSNRGKVNRGLEATPIVVDGVLYTSGAWSQVYAVNAKTGKEIWRYDPGVDGNYARRTCCDVINRGIQVWQGKVFIGTLDGYLIALDAATGKELWKQDTFVDREAFYTITGPPQIAKGKVVIGNAGADFGVRGYITAYDLETGDFAWRFFTVPADSTHKQADEAMKIAVPTWDANSLWQAGGGGTVWGELAYDPHLNLLYVGTGNGSPYPLWIRSPSGGENLFLSSILAIDPDDGRLVWYYQTSPGESWDHTSTANIVLADLSINGKTRKVLMQAPKNGFFYVIDRVTGKLISAEKYVPVNWADSVDTRTGKPSISNQAWYKDSPRYIFPGPVGGHSWQPMSYNPNTGLVYIPTHDIPFVYSELPGYQFAPRNINSGVITNAVPLPEHLKIYAEGWPAHEGDVLKAWDPVKQKEVWRVHLPSRFNGGVLSTSGDLVFQGTSSGYLNIYKADTGEKLNEIYTGTGMLAAPVTYTVDGEQYVAVMAGFGGSFLPIPNGATALNKYKNTGRIIAFKLGGGETPLPLPQDRVTKVPAPPDAVLEESQIRRGEDLYNQFCARCHTTMGEEHLSEIPDLSLLPKHLHDDFINIVLHGKLSFYGMAGFSDVLSQEDANAIHQFIISMQKHRYERQNTGNEIR</sequence>
<dbReference type="PROSITE" id="PS51007">
    <property type="entry name" value="CYTC"/>
    <property type="match status" value="1"/>
</dbReference>
<evidence type="ECO:0000256" key="6">
    <source>
        <dbReference type="ARBA" id="ARBA00022729"/>
    </source>
</evidence>
<dbReference type="InterPro" id="IPR009056">
    <property type="entry name" value="Cyt_c-like_dom"/>
</dbReference>
<evidence type="ECO:0000256" key="8">
    <source>
        <dbReference type="ARBA" id="ARBA00022891"/>
    </source>
</evidence>
<dbReference type="InterPro" id="IPR017512">
    <property type="entry name" value="PQQ_MeOH/EtOH_DH"/>
</dbReference>
<dbReference type="Pfam" id="PF01011">
    <property type="entry name" value="PQQ"/>
    <property type="match status" value="2"/>
</dbReference>
<evidence type="ECO:0000256" key="12">
    <source>
        <dbReference type="PROSITE-ProRule" id="PRU00433"/>
    </source>
</evidence>
<dbReference type="RefSeq" id="WP_254154015.1">
    <property type="nucleotide sequence ID" value="NZ_JAHESD010000024.1"/>
</dbReference>
<keyword evidence="9 14" id="KW-0560">Oxidoreductase</keyword>
<evidence type="ECO:0000256" key="11">
    <source>
        <dbReference type="ARBA" id="ARBA00023157"/>
    </source>
</evidence>
<dbReference type="EMBL" id="JAHESD010000024">
    <property type="protein sequence ID" value="MBT1704053.1"/>
    <property type="molecule type" value="Genomic_DNA"/>
</dbReference>
<gene>
    <name evidence="14" type="ORF">KK060_12235</name>
</gene>
<evidence type="ECO:0000256" key="5">
    <source>
        <dbReference type="ARBA" id="ARBA00022723"/>
    </source>
</evidence>
<protein>
    <submittedName>
        <fullName evidence="14">PQQ-dependent dehydrogenase, methanol/ethanol family</fullName>
        <ecNumber evidence="14">1.1.2.-</ecNumber>
    </submittedName>
</protein>
<evidence type="ECO:0000256" key="10">
    <source>
        <dbReference type="ARBA" id="ARBA00023004"/>
    </source>
</evidence>
<dbReference type="GO" id="GO:0016491">
    <property type="term" value="F:oxidoreductase activity"/>
    <property type="evidence" value="ECO:0007669"/>
    <property type="project" value="UniProtKB-KW"/>
</dbReference>
<keyword evidence="4 12" id="KW-0349">Heme</keyword>
<evidence type="ECO:0000313" key="14">
    <source>
        <dbReference type="EMBL" id="MBT1704053.1"/>
    </source>
</evidence>
<dbReference type="Proteomes" id="UP000772618">
    <property type="component" value="Unassembled WGS sequence"/>
</dbReference>
<evidence type="ECO:0000256" key="1">
    <source>
        <dbReference type="ARBA" id="ARBA00001913"/>
    </source>
</evidence>
<dbReference type="EC" id="1.1.2.-" evidence="14"/>
<dbReference type="Gene3D" id="2.140.10.10">
    <property type="entry name" value="Quinoprotein alcohol dehydrogenase-like superfamily"/>
    <property type="match status" value="1"/>
</dbReference>
<evidence type="ECO:0000259" key="13">
    <source>
        <dbReference type="PROSITE" id="PS51007"/>
    </source>
</evidence>